<keyword evidence="2" id="KW-1185">Reference proteome</keyword>
<reference evidence="1 2" key="1">
    <citation type="journal article" date="2019" name="Nat. Ecol. Evol.">
        <title>Megaphylogeny resolves global patterns of mushroom evolution.</title>
        <authorList>
            <person name="Varga T."/>
            <person name="Krizsan K."/>
            <person name="Foldi C."/>
            <person name="Dima B."/>
            <person name="Sanchez-Garcia M."/>
            <person name="Sanchez-Ramirez S."/>
            <person name="Szollosi G.J."/>
            <person name="Szarkandi J.G."/>
            <person name="Papp V."/>
            <person name="Albert L."/>
            <person name="Andreopoulos W."/>
            <person name="Angelini C."/>
            <person name="Antonin V."/>
            <person name="Barry K.W."/>
            <person name="Bougher N.L."/>
            <person name="Buchanan P."/>
            <person name="Buyck B."/>
            <person name="Bense V."/>
            <person name="Catcheside P."/>
            <person name="Chovatia M."/>
            <person name="Cooper J."/>
            <person name="Damon W."/>
            <person name="Desjardin D."/>
            <person name="Finy P."/>
            <person name="Geml J."/>
            <person name="Haridas S."/>
            <person name="Hughes K."/>
            <person name="Justo A."/>
            <person name="Karasinski D."/>
            <person name="Kautmanova I."/>
            <person name="Kiss B."/>
            <person name="Kocsube S."/>
            <person name="Kotiranta H."/>
            <person name="LaButti K.M."/>
            <person name="Lechner B.E."/>
            <person name="Liimatainen K."/>
            <person name="Lipzen A."/>
            <person name="Lukacs Z."/>
            <person name="Mihaltcheva S."/>
            <person name="Morgado L.N."/>
            <person name="Niskanen T."/>
            <person name="Noordeloos M.E."/>
            <person name="Ohm R.A."/>
            <person name="Ortiz-Santana B."/>
            <person name="Ovrebo C."/>
            <person name="Racz N."/>
            <person name="Riley R."/>
            <person name="Savchenko A."/>
            <person name="Shiryaev A."/>
            <person name="Soop K."/>
            <person name="Spirin V."/>
            <person name="Szebenyi C."/>
            <person name="Tomsovsky M."/>
            <person name="Tulloss R.E."/>
            <person name="Uehling J."/>
            <person name="Grigoriev I.V."/>
            <person name="Vagvolgyi C."/>
            <person name="Papp T."/>
            <person name="Martin F.M."/>
            <person name="Miettinen O."/>
            <person name="Hibbett D.S."/>
            <person name="Nagy L.G."/>
        </authorList>
    </citation>
    <scope>NUCLEOTIDE SEQUENCE [LARGE SCALE GENOMIC DNA]</scope>
    <source>
        <strain evidence="1 2">NL-1719</strain>
    </source>
</reference>
<evidence type="ECO:0000313" key="2">
    <source>
        <dbReference type="Proteomes" id="UP000308600"/>
    </source>
</evidence>
<evidence type="ECO:0000313" key="1">
    <source>
        <dbReference type="EMBL" id="TFK62010.1"/>
    </source>
</evidence>
<name>A0ACD3A8J3_9AGAR</name>
<accession>A0ACD3A8J3</accession>
<protein>
    <submittedName>
        <fullName evidence="1">Uncharacterized protein</fullName>
    </submittedName>
</protein>
<gene>
    <name evidence="1" type="ORF">BDN72DRAFT_863168</name>
</gene>
<dbReference type="EMBL" id="ML208613">
    <property type="protein sequence ID" value="TFK62010.1"/>
    <property type="molecule type" value="Genomic_DNA"/>
</dbReference>
<dbReference type="Proteomes" id="UP000308600">
    <property type="component" value="Unassembled WGS sequence"/>
</dbReference>
<sequence length="207" mass="22608">MSSTNVMQGAPSSLSSPPLLGGAVDIPRNLRWLGTTPRSLVSGDHTTPFIFRVVGRVATWPAKDNTLRMEHYFLPLVACDDAQEFRTFIDMCATLGNIENIAFDGSSLKHGVVYVDPEGRLTIMLGLPGLTSLMGMEIPPYIISDPQRKLGERGQILQLSEDVKVEVSFTLYSVVNIGHIVEWTTRQCILIPGETPPGPASRSDVTL</sequence>
<organism evidence="1 2">
    <name type="scientific">Pluteus cervinus</name>
    <dbReference type="NCBI Taxonomy" id="181527"/>
    <lineage>
        <taxon>Eukaryota</taxon>
        <taxon>Fungi</taxon>
        <taxon>Dikarya</taxon>
        <taxon>Basidiomycota</taxon>
        <taxon>Agaricomycotina</taxon>
        <taxon>Agaricomycetes</taxon>
        <taxon>Agaricomycetidae</taxon>
        <taxon>Agaricales</taxon>
        <taxon>Pluteineae</taxon>
        <taxon>Pluteaceae</taxon>
        <taxon>Pluteus</taxon>
    </lineage>
</organism>
<proteinExistence type="predicted"/>